<dbReference type="PROSITE" id="PS51257">
    <property type="entry name" value="PROKAR_LIPOPROTEIN"/>
    <property type="match status" value="1"/>
</dbReference>
<organism evidence="4 5">
    <name type="scientific">Mycoplasmopsis arginini</name>
    <name type="common">Mycoplasma arginini</name>
    <dbReference type="NCBI Taxonomy" id="2094"/>
    <lineage>
        <taxon>Bacteria</taxon>
        <taxon>Bacillati</taxon>
        <taxon>Mycoplasmatota</taxon>
        <taxon>Mycoplasmoidales</taxon>
        <taxon>Metamycoplasmataceae</taxon>
        <taxon>Mycoplasmopsis</taxon>
    </lineage>
</organism>
<dbReference type="InterPro" id="IPR035437">
    <property type="entry name" value="SNase_OB-fold_sf"/>
</dbReference>
<comment type="caution">
    <text evidence="4">The sequence shown here is derived from an EMBL/GenBank/DDBJ whole genome shotgun (WGS) entry which is preliminary data.</text>
</comment>
<keyword evidence="2" id="KW-0732">Signal</keyword>
<feature type="chain" id="PRO_5041333357" evidence="2">
    <location>
        <begin position="24"/>
        <end position="448"/>
    </location>
</feature>
<dbReference type="AlphaFoldDB" id="A0AA43QXX9"/>
<evidence type="ECO:0000313" key="4">
    <source>
        <dbReference type="EMBL" id="MDI3349241.1"/>
    </source>
</evidence>
<dbReference type="SMART" id="SM00318">
    <property type="entry name" value="SNc"/>
    <property type="match status" value="1"/>
</dbReference>
<dbReference type="PROSITE" id="PS50830">
    <property type="entry name" value="TNASE_3"/>
    <property type="match status" value="1"/>
</dbReference>
<accession>A0AA43QXX9</accession>
<dbReference type="Pfam" id="PF00565">
    <property type="entry name" value="SNase"/>
    <property type="match status" value="1"/>
</dbReference>
<feature type="compositionally biased region" description="Pro residues" evidence="1">
    <location>
        <begin position="220"/>
        <end position="235"/>
    </location>
</feature>
<dbReference type="SUPFAM" id="SSF50199">
    <property type="entry name" value="Staphylococcal nuclease"/>
    <property type="match status" value="1"/>
</dbReference>
<feature type="region of interest" description="Disordered" evidence="1">
    <location>
        <begin position="217"/>
        <end position="242"/>
    </location>
</feature>
<dbReference type="Gene3D" id="2.40.50.90">
    <property type="match status" value="1"/>
</dbReference>
<feature type="domain" description="TNase-like" evidence="3">
    <location>
        <begin position="268"/>
        <end position="436"/>
    </location>
</feature>
<dbReference type="Proteomes" id="UP001162175">
    <property type="component" value="Unassembled WGS sequence"/>
</dbReference>
<protein>
    <submittedName>
        <fullName evidence="4">Thermonuclease family protein</fullName>
    </submittedName>
</protein>
<evidence type="ECO:0000256" key="2">
    <source>
        <dbReference type="SAM" id="SignalP"/>
    </source>
</evidence>
<evidence type="ECO:0000313" key="5">
    <source>
        <dbReference type="Proteomes" id="UP001162175"/>
    </source>
</evidence>
<dbReference type="InterPro" id="IPR016071">
    <property type="entry name" value="Staphylococal_nuclease_OB-fold"/>
</dbReference>
<reference evidence="4" key="1">
    <citation type="submission" date="2022-11" db="EMBL/GenBank/DDBJ databases">
        <title>Draft genome of Mycoplasma arginini isolated from fly.</title>
        <authorList>
            <person name="Severgnini M."/>
            <person name="Gioia G."/>
            <person name="Cremonesi P."/>
            <person name="Moroni P."/>
            <person name="Addis M.F."/>
            <person name="Castiglioni B."/>
        </authorList>
    </citation>
    <scope>NUCLEOTIDE SEQUENCE</scope>
    <source>
        <strain evidence="4">QMP CG1-1632</strain>
    </source>
</reference>
<sequence length="448" mass="52224">MKKRTKLILSGLATSFVPLSAIALISCSNKEENEIKEIQEKIKSLDKENPNIIDSVLYSYAKAVIESSPKDFLNQRSKYYIKNLLSLLEFTQNSPVLLDKLPEGLKKPEEKLKVIYELFHFVVNMEGFLEKSEIHKITPDFLDIRDVLTKKRIFSVEEFDNVVKRFIVLNKKVRSLINKKIPNWDNWKIAILKLKYGFLFNPDNTINNEDLDQIYKIEPSPQPQPEPEPEPQPIPEPEDNNKEIKITNKSIVVNDKEYNFSNRFQEGLATEVKLVDVNDGDTAKFNSILSNEENKFRFSGIDTPETWFKDNNGDFQPTNGKQYKYGTLAKKFTISNLEEAKRIWVIPQTTISEKNTDEGRFFFDPYGRIVAIIIIEKSNGKFICLNNELIKNGHSKVEYINLNSKSKYYTKNENYYHWIKKSERQAREKKIGIWGDKIEEIYPPKGKR</sequence>
<evidence type="ECO:0000256" key="1">
    <source>
        <dbReference type="SAM" id="MobiDB-lite"/>
    </source>
</evidence>
<gene>
    <name evidence="4" type="ORF">DCBHLPFO_00009</name>
</gene>
<dbReference type="RefSeq" id="WP_268164527.1">
    <property type="nucleotide sequence ID" value="NZ_JAPFAP010000084.1"/>
</dbReference>
<dbReference type="EMBL" id="JAPFAR010000001">
    <property type="protein sequence ID" value="MDI3349241.1"/>
    <property type="molecule type" value="Genomic_DNA"/>
</dbReference>
<feature type="signal peptide" evidence="2">
    <location>
        <begin position="1"/>
        <end position="23"/>
    </location>
</feature>
<proteinExistence type="predicted"/>
<evidence type="ECO:0000259" key="3">
    <source>
        <dbReference type="PROSITE" id="PS50830"/>
    </source>
</evidence>
<name>A0AA43QXX9_MYCAR</name>